<evidence type="ECO:0000313" key="7">
    <source>
        <dbReference type="Proteomes" id="UP000053831"/>
    </source>
</evidence>
<feature type="transmembrane region" description="Helical" evidence="5">
    <location>
        <begin position="90"/>
        <end position="115"/>
    </location>
</feature>
<protein>
    <submittedName>
        <fullName evidence="6">Low-affinity methionine permease</fullName>
    </submittedName>
</protein>
<feature type="transmembrane region" description="Helical" evidence="5">
    <location>
        <begin position="177"/>
        <end position="196"/>
    </location>
</feature>
<comment type="caution">
    <text evidence="6">The sequence shown here is derived from an EMBL/GenBank/DDBJ whole genome shotgun (WGS) entry which is preliminary data.</text>
</comment>
<feature type="transmembrane region" description="Helical" evidence="5">
    <location>
        <begin position="303"/>
        <end position="325"/>
    </location>
</feature>
<accession>A0A0M8MV16</accession>
<feature type="transmembrane region" description="Helical" evidence="5">
    <location>
        <begin position="208"/>
        <end position="228"/>
    </location>
</feature>
<proteinExistence type="predicted"/>
<dbReference type="STRING" id="150374.A0A0M8MV16"/>
<reference evidence="6 7" key="1">
    <citation type="submission" date="2015-07" db="EMBL/GenBank/DDBJ databases">
        <title>The genome of the fungus Escovopsis weberi, a specialized disease agent of ant agriculture.</title>
        <authorList>
            <person name="de Man T.J."/>
            <person name="Stajich J.E."/>
            <person name="Kubicek C.P."/>
            <person name="Chenthamara K."/>
            <person name="Atanasova L."/>
            <person name="Druzhinina I.S."/>
            <person name="Birnbaum S."/>
            <person name="Barribeau S.M."/>
            <person name="Teiling C."/>
            <person name="Suen G."/>
            <person name="Currie C."/>
            <person name="Gerardo N.M."/>
        </authorList>
    </citation>
    <scope>NUCLEOTIDE SEQUENCE [LARGE SCALE GENOMIC DNA]</scope>
</reference>
<feature type="transmembrane region" description="Helical" evidence="5">
    <location>
        <begin position="354"/>
        <end position="375"/>
    </location>
</feature>
<feature type="transmembrane region" description="Helical" evidence="5">
    <location>
        <begin position="57"/>
        <end position="78"/>
    </location>
</feature>
<gene>
    <name evidence="6" type="ORF">ESCO_006457</name>
</gene>
<dbReference type="GO" id="GO:0016020">
    <property type="term" value="C:membrane"/>
    <property type="evidence" value="ECO:0007669"/>
    <property type="project" value="UniProtKB-SubCell"/>
</dbReference>
<feature type="transmembrane region" description="Helical" evidence="5">
    <location>
        <begin position="465"/>
        <end position="485"/>
    </location>
</feature>
<evidence type="ECO:0000256" key="4">
    <source>
        <dbReference type="ARBA" id="ARBA00023136"/>
    </source>
</evidence>
<dbReference type="InterPro" id="IPR002293">
    <property type="entry name" value="AA/rel_permease1"/>
</dbReference>
<dbReference type="GO" id="GO:0015191">
    <property type="term" value="F:L-methionine transmembrane transporter activity"/>
    <property type="evidence" value="ECO:0007669"/>
    <property type="project" value="EnsemblFungi"/>
</dbReference>
<dbReference type="Gene3D" id="1.20.1740.10">
    <property type="entry name" value="Amino acid/polyamine transporter I"/>
    <property type="match status" value="1"/>
</dbReference>
<dbReference type="GO" id="GO:1903692">
    <property type="term" value="P:methionine import across plasma membrane"/>
    <property type="evidence" value="ECO:0007669"/>
    <property type="project" value="EnsemblFungi"/>
</dbReference>
<dbReference type="Pfam" id="PF13520">
    <property type="entry name" value="AA_permease_2"/>
    <property type="match status" value="1"/>
</dbReference>
<dbReference type="PANTHER" id="PTHR11785:SF532">
    <property type="entry name" value="TRANSPORTER, PUTATIVE (EUROFUNG)-RELATED"/>
    <property type="match status" value="1"/>
</dbReference>
<feature type="transmembrane region" description="Helical" evidence="5">
    <location>
        <begin position="403"/>
        <end position="423"/>
    </location>
</feature>
<organism evidence="6 7">
    <name type="scientific">Escovopsis weberi</name>
    <dbReference type="NCBI Taxonomy" id="150374"/>
    <lineage>
        <taxon>Eukaryota</taxon>
        <taxon>Fungi</taxon>
        <taxon>Dikarya</taxon>
        <taxon>Ascomycota</taxon>
        <taxon>Pezizomycotina</taxon>
        <taxon>Sordariomycetes</taxon>
        <taxon>Hypocreomycetidae</taxon>
        <taxon>Hypocreales</taxon>
        <taxon>Hypocreaceae</taxon>
        <taxon>Escovopsis</taxon>
    </lineage>
</organism>
<sequence>MDERRRHEQSALLAQDAPSLAYSTLRRISQRRRPEASGSRLLEDQVLPETSPLGRTLAWPSAYVLTVSRVLGSGIFATPGSILRAVGSPGIAILVWLAGACVAACGLAYSLEFGCMLPRSGGWKVWLEFTYRRPRLLASVLVGMHAVLLTFTAPNCIVFGRYVVFALGVRDAAHAQRLARTLAIALLSLVTGMHAVRPRAAVRIQNTLGFLKLGIIALMLLSGVYAVLGLPQPSPSAPEPTPARPIAASAHQLSWDLLWKDSVWSWGVVAKALFEVSYAYSGLDTLTGVMNEVKDPVRTLRSVAVSALLTSCVIYTFINIAYFLVVPVDEIRNSGELIAALFFERVFGRIGRTVLPLVVALSAAGNVFVVTFTFARIKHEIARQGLLPFSQILSSTKPFGSPLGGLVLNYIPTLLVIALLPAGDMYTFILHLESYIGQVVMLAIGVGLLWLRWERPDIRRPFRAWLPAVAVRILMSISLLLAPFFPSKEERSAGGMFYAAYAIVGMGAILIGLAYWYVWSVLLPRLGGYRLDERAVVLEDGTTITEFVHKYE</sequence>
<keyword evidence="2 5" id="KW-0812">Transmembrane</keyword>
<feature type="transmembrane region" description="Helical" evidence="5">
    <location>
        <begin position="497"/>
        <end position="518"/>
    </location>
</feature>
<feature type="transmembrane region" description="Helical" evidence="5">
    <location>
        <begin position="136"/>
        <end position="165"/>
    </location>
</feature>
<dbReference type="Proteomes" id="UP000053831">
    <property type="component" value="Unassembled WGS sequence"/>
</dbReference>
<dbReference type="OrthoDB" id="5982228at2759"/>
<name>A0A0M8MV16_ESCWE</name>
<dbReference type="EMBL" id="LGSR01000026">
    <property type="protein sequence ID" value="KOS17367.1"/>
    <property type="molecule type" value="Genomic_DNA"/>
</dbReference>
<evidence type="ECO:0000313" key="6">
    <source>
        <dbReference type="EMBL" id="KOS17367.1"/>
    </source>
</evidence>
<dbReference type="PANTHER" id="PTHR11785">
    <property type="entry name" value="AMINO ACID TRANSPORTER"/>
    <property type="match status" value="1"/>
</dbReference>
<keyword evidence="7" id="KW-1185">Reference proteome</keyword>
<keyword evidence="4 5" id="KW-0472">Membrane</keyword>
<evidence type="ECO:0000256" key="2">
    <source>
        <dbReference type="ARBA" id="ARBA00022692"/>
    </source>
</evidence>
<feature type="transmembrane region" description="Helical" evidence="5">
    <location>
        <begin position="435"/>
        <end position="453"/>
    </location>
</feature>
<dbReference type="AlphaFoldDB" id="A0A0M8MV16"/>
<evidence type="ECO:0000256" key="1">
    <source>
        <dbReference type="ARBA" id="ARBA00004141"/>
    </source>
</evidence>
<evidence type="ECO:0000256" key="3">
    <source>
        <dbReference type="ARBA" id="ARBA00022989"/>
    </source>
</evidence>
<dbReference type="PIRSF" id="PIRSF006060">
    <property type="entry name" value="AA_transporter"/>
    <property type="match status" value="1"/>
</dbReference>
<dbReference type="InterPro" id="IPR050598">
    <property type="entry name" value="AminoAcid_Transporter"/>
</dbReference>
<evidence type="ECO:0000256" key="5">
    <source>
        <dbReference type="SAM" id="Phobius"/>
    </source>
</evidence>
<comment type="subcellular location">
    <subcellularLocation>
        <location evidence="1">Membrane</location>
        <topology evidence="1">Multi-pass membrane protein</topology>
    </subcellularLocation>
</comment>
<feature type="transmembrane region" description="Helical" evidence="5">
    <location>
        <begin position="263"/>
        <end position="283"/>
    </location>
</feature>
<keyword evidence="3 5" id="KW-1133">Transmembrane helix</keyword>